<feature type="coiled-coil region" evidence="6">
    <location>
        <begin position="247"/>
        <end position="278"/>
    </location>
</feature>
<keyword evidence="2" id="KW-0597">Phosphoprotein</keyword>
<evidence type="ECO:0000256" key="5">
    <source>
        <dbReference type="ARBA" id="ARBA00023242"/>
    </source>
</evidence>
<dbReference type="GO" id="GO:0005634">
    <property type="term" value="C:nucleus"/>
    <property type="evidence" value="ECO:0007669"/>
    <property type="project" value="UniProtKB-SubCell"/>
</dbReference>
<dbReference type="GeneID" id="87888737"/>
<protein>
    <submittedName>
        <fullName evidence="8">Uncharacterized protein</fullName>
    </submittedName>
</protein>
<keyword evidence="3" id="KW-0677">Repeat</keyword>
<comment type="subcellular location">
    <subcellularLocation>
        <location evidence="1">Nucleus</location>
    </subcellularLocation>
</comment>
<dbReference type="InterPro" id="IPR038753">
    <property type="entry name" value="NFKBIL1"/>
</dbReference>
<keyword evidence="5" id="KW-0539">Nucleus</keyword>
<feature type="region of interest" description="Disordered" evidence="7">
    <location>
        <begin position="310"/>
        <end position="333"/>
    </location>
</feature>
<accession>A0AAJ0GLI3</accession>
<evidence type="ECO:0000313" key="8">
    <source>
        <dbReference type="EMBL" id="KAK3302153.1"/>
    </source>
</evidence>
<feature type="compositionally biased region" description="Basic and acidic residues" evidence="7">
    <location>
        <begin position="109"/>
        <end position="126"/>
    </location>
</feature>
<dbReference type="PANTHER" id="PTHR15263:SF1">
    <property type="entry name" value="NF-KAPPA-B INHIBITOR-LIKE PROTEIN 1"/>
    <property type="match status" value="1"/>
</dbReference>
<name>A0AAJ0GLI3_9PEZI</name>
<feature type="compositionally biased region" description="Basic residues" evidence="7">
    <location>
        <begin position="69"/>
        <end position="84"/>
    </location>
</feature>
<dbReference type="AlphaFoldDB" id="A0AAJ0GLI3"/>
<gene>
    <name evidence="8" type="ORF">B0T15DRAFT_542111</name>
</gene>
<evidence type="ECO:0000256" key="1">
    <source>
        <dbReference type="ARBA" id="ARBA00004123"/>
    </source>
</evidence>
<feature type="compositionally biased region" description="Basic residues" evidence="7">
    <location>
        <begin position="1"/>
        <end position="12"/>
    </location>
</feature>
<feature type="compositionally biased region" description="Basic residues" evidence="7">
    <location>
        <begin position="134"/>
        <end position="154"/>
    </location>
</feature>
<dbReference type="PANTHER" id="PTHR15263">
    <property type="entry name" value="I-KAPPA-B-LIKE PROTEIN IKBL"/>
    <property type="match status" value="1"/>
</dbReference>
<evidence type="ECO:0000256" key="6">
    <source>
        <dbReference type="SAM" id="Coils"/>
    </source>
</evidence>
<proteinExistence type="predicted"/>
<feature type="compositionally biased region" description="Basic residues" evidence="7">
    <location>
        <begin position="97"/>
        <end position="108"/>
    </location>
</feature>
<organism evidence="8 9">
    <name type="scientific">Chaetomium strumarium</name>
    <dbReference type="NCBI Taxonomy" id="1170767"/>
    <lineage>
        <taxon>Eukaryota</taxon>
        <taxon>Fungi</taxon>
        <taxon>Dikarya</taxon>
        <taxon>Ascomycota</taxon>
        <taxon>Pezizomycotina</taxon>
        <taxon>Sordariomycetes</taxon>
        <taxon>Sordariomycetidae</taxon>
        <taxon>Sordariales</taxon>
        <taxon>Chaetomiaceae</taxon>
        <taxon>Chaetomium</taxon>
    </lineage>
</organism>
<evidence type="ECO:0000256" key="7">
    <source>
        <dbReference type="SAM" id="MobiDB-lite"/>
    </source>
</evidence>
<reference evidence="8" key="1">
    <citation type="journal article" date="2023" name="Mol. Phylogenet. Evol.">
        <title>Genome-scale phylogeny and comparative genomics of the fungal order Sordariales.</title>
        <authorList>
            <person name="Hensen N."/>
            <person name="Bonometti L."/>
            <person name="Westerberg I."/>
            <person name="Brannstrom I.O."/>
            <person name="Guillou S."/>
            <person name="Cros-Aarteil S."/>
            <person name="Calhoun S."/>
            <person name="Haridas S."/>
            <person name="Kuo A."/>
            <person name="Mondo S."/>
            <person name="Pangilinan J."/>
            <person name="Riley R."/>
            <person name="LaButti K."/>
            <person name="Andreopoulos B."/>
            <person name="Lipzen A."/>
            <person name="Chen C."/>
            <person name="Yan M."/>
            <person name="Daum C."/>
            <person name="Ng V."/>
            <person name="Clum A."/>
            <person name="Steindorff A."/>
            <person name="Ohm R.A."/>
            <person name="Martin F."/>
            <person name="Silar P."/>
            <person name="Natvig D.O."/>
            <person name="Lalanne C."/>
            <person name="Gautier V."/>
            <person name="Ament-Velasquez S.L."/>
            <person name="Kruys A."/>
            <person name="Hutchinson M.I."/>
            <person name="Powell A.J."/>
            <person name="Barry K."/>
            <person name="Miller A.N."/>
            <person name="Grigoriev I.V."/>
            <person name="Debuchy R."/>
            <person name="Gladieux P."/>
            <person name="Hiltunen Thoren M."/>
            <person name="Johannesson H."/>
        </authorList>
    </citation>
    <scope>NUCLEOTIDE SEQUENCE</scope>
    <source>
        <strain evidence="8">CBS 333.67</strain>
    </source>
</reference>
<dbReference type="EMBL" id="JAUDZG010000007">
    <property type="protein sequence ID" value="KAK3302153.1"/>
    <property type="molecule type" value="Genomic_DNA"/>
</dbReference>
<keyword evidence="4" id="KW-0040">ANK repeat</keyword>
<evidence type="ECO:0000256" key="2">
    <source>
        <dbReference type="ARBA" id="ARBA00022553"/>
    </source>
</evidence>
<feature type="region of interest" description="Disordered" evidence="7">
    <location>
        <begin position="1"/>
        <end position="185"/>
    </location>
</feature>
<sequence length="408" mass="47671">MESPRSPKRRRILSSINPPEPGAEDDDPKPYKRDRAISRDRSAPRMEDLDVGKQQAKAAEHDTTMPRPTKLRFKSRSSRSRRSRRESEAESDPDDRRRRHHHRRRSRTRSGDKNGRDDSKERRHRDDDDDADNRHHRHRHHRRHRQSHRRRRSHSPTPAPHADPEPDPFQDPPLTPETAFRESLFDALADDEGAAYWESVYGQPIHIYPAPGAGDGSAGGGMLERMTDDEYAAYVRQKMWEKTHAGLLEARARREKKREEERRQLEERERVAREIERSLRFGEERRKKRAWKERWRGYLERWQAWEEGEGKEAGVEGIPWPDGAESGGGSEGSVSGEAVRAFFVKGIGLEELGEKEFAAALKEERVRWHPDKMQQRLGGKVDEKTMRNVTAIFQIVDALWNETRKHRA</sequence>
<evidence type="ECO:0000256" key="4">
    <source>
        <dbReference type="ARBA" id="ARBA00023043"/>
    </source>
</evidence>
<keyword evidence="6" id="KW-0175">Coiled coil</keyword>
<dbReference type="Proteomes" id="UP001273166">
    <property type="component" value="Unassembled WGS sequence"/>
</dbReference>
<evidence type="ECO:0000313" key="9">
    <source>
        <dbReference type="Proteomes" id="UP001273166"/>
    </source>
</evidence>
<reference evidence="8" key="2">
    <citation type="submission" date="2023-06" db="EMBL/GenBank/DDBJ databases">
        <authorList>
            <consortium name="Lawrence Berkeley National Laboratory"/>
            <person name="Mondo S.J."/>
            <person name="Hensen N."/>
            <person name="Bonometti L."/>
            <person name="Westerberg I."/>
            <person name="Brannstrom I.O."/>
            <person name="Guillou S."/>
            <person name="Cros-Aarteil S."/>
            <person name="Calhoun S."/>
            <person name="Haridas S."/>
            <person name="Kuo A."/>
            <person name="Pangilinan J."/>
            <person name="Riley R."/>
            <person name="Labutti K."/>
            <person name="Andreopoulos B."/>
            <person name="Lipzen A."/>
            <person name="Chen C."/>
            <person name="Yanf M."/>
            <person name="Daum C."/>
            <person name="Ng V."/>
            <person name="Clum A."/>
            <person name="Steindorff A."/>
            <person name="Ohm R."/>
            <person name="Martin F."/>
            <person name="Silar P."/>
            <person name="Natvig D."/>
            <person name="Lalanne C."/>
            <person name="Gautier V."/>
            <person name="Ament-Velasquez S.L."/>
            <person name="Kruys A."/>
            <person name="Hutchinson M.I."/>
            <person name="Powell A.J."/>
            <person name="Barry K."/>
            <person name="Miller A.N."/>
            <person name="Grigoriev I.V."/>
            <person name="Debuchy R."/>
            <person name="Gladieux P."/>
            <person name="Thoren M.H."/>
            <person name="Johannesson H."/>
        </authorList>
    </citation>
    <scope>NUCLEOTIDE SEQUENCE</scope>
    <source>
        <strain evidence="8">CBS 333.67</strain>
    </source>
</reference>
<keyword evidence="9" id="KW-1185">Reference proteome</keyword>
<comment type="caution">
    <text evidence="8">The sequence shown here is derived from an EMBL/GenBank/DDBJ whole genome shotgun (WGS) entry which is preliminary data.</text>
</comment>
<dbReference type="GO" id="GO:0043124">
    <property type="term" value="P:negative regulation of canonical NF-kappaB signal transduction"/>
    <property type="evidence" value="ECO:0007669"/>
    <property type="project" value="InterPro"/>
</dbReference>
<evidence type="ECO:0000256" key="3">
    <source>
        <dbReference type="ARBA" id="ARBA00022737"/>
    </source>
</evidence>
<feature type="compositionally biased region" description="Pro residues" evidence="7">
    <location>
        <begin position="157"/>
        <end position="175"/>
    </location>
</feature>
<dbReference type="RefSeq" id="XP_062717933.1">
    <property type="nucleotide sequence ID" value="XM_062869908.1"/>
</dbReference>
<feature type="compositionally biased region" description="Basic and acidic residues" evidence="7">
    <location>
        <begin position="28"/>
        <end position="51"/>
    </location>
</feature>